<dbReference type="GO" id="GO:0015171">
    <property type="term" value="F:amino acid transmembrane transporter activity"/>
    <property type="evidence" value="ECO:0007669"/>
    <property type="project" value="TreeGrafter"/>
</dbReference>
<keyword evidence="5 6" id="KW-0472">Membrane</keyword>
<keyword evidence="9" id="KW-1185">Reference proteome</keyword>
<gene>
    <name evidence="8" type="primary">rhtB</name>
    <name evidence="7" type="ORF">B0181_08195</name>
    <name evidence="8" type="ORF">NCTC10293_02540</name>
</gene>
<feature type="transmembrane region" description="Helical" evidence="6">
    <location>
        <begin position="71"/>
        <end position="91"/>
    </location>
</feature>
<evidence type="ECO:0000256" key="1">
    <source>
        <dbReference type="ARBA" id="ARBA00004651"/>
    </source>
</evidence>
<protein>
    <submittedName>
        <fullName evidence="8">Homoserine/homoserine lactone efflux protein</fullName>
    </submittedName>
</protein>
<dbReference type="OrthoDB" id="9804822at2"/>
<dbReference type="RefSeq" id="WP_078277015.1">
    <property type="nucleotide sequence ID" value="NZ_CAACXO010000047.1"/>
</dbReference>
<dbReference type="AlphaFoldDB" id="A0A1S9ZYI0"/>
<evidence type="ECO:0000313" key="10">
    <source>
        <dbReference type="Proteomes" id="UP000255279"/>
    </source>
</evidence>
<dbReference type="Proteomes" id="UP000190435">
    <property type="component" value="Unassembled WGS sequence"/>
</dbReference>
<evidence type="ECO:0000256" key="2">
    <source>
        <dbReference type="ARBA" id="ARBA00022475"/>
    </source>
</evidence>
<feature type="transmembrane region" description="Helical" evidence="6">
    <location>
        <begin position="40"/>
        <end position="65"/>
    </location>
</feature>
<dbReference type="EMBL" id="MUXU01000049">
    <property type="protein sequence ID" value="OOR88520.1"/>
    <property type="molecule type" value="Genomic_DNA"/>
</dbReference>
<keyword evidence="4 6" id="KW-1133">Transmembrane helix</keyword>
<proteinExistence type="predicted"/>
<evidence type="ECO:0000256" key="6">
    <source>
        <dbReference type="SAM" id="Phobius"/>
    </source>
</evidence>
<dbReference type="Proteomes" id="UP000255279">
    <property type="component" value="Unassembled WGS sequence"/>
</dbReference>
<evidence type="ECO:0000313" key="9">
    <source>
        <dbReference type="Proteomes" id="UP000190435"/>
    </source>
</evidence>
<feature type="transmembrane region" description="Helical" evidence="6">
    <location>
        <begin position="131"/>
        <end position="162"/>
    </location>
</feature>
<dbReference type="InterPro" id="IPR001123">
    <property type="entry name" value="LeuE-type"/>
</dbReference>
<keyword evidence="3 6" id="KW-0812">Transmembrane</keyword>
<sequence>MNYPLIFAYITTIVLFLGTPGPVTVMVANTASRHGFVAGFLTVAGTNAASLALIGTSFLVIQGLFALSETWLLYLTLFGLLYLAYFAVQILKDSIDLNALKAQDTPKPAAKHAIAHFKNGFLVGISNPKDVLFFIAFFPAFLGVADSLTLAMLILVVIWVILDYGILSLYSYAFSKMTNAKLVNAASKLSGVILLLVAVYGVYKTVLELMGGLS</sequence>
<dbReference type="EMBL" id="UGQE01000004">
    <property type="protein sequence ID" value="STZ14933.1"/>
    <property type="molecule type" value="Genomic_DNA"/>
</dbReference>
<evidence type="ECO:0000256" key="5">
    <source>
        <dbReference type="ARBA" id="ARBA00023136"/>
    </source>
</evidence>
<feature type="transmembrane region" description="Helical" evidence="6">
    <location>
        <begin position="182"/>
        <end position="203"/>
    </location>
</feature>
<feature type="transmembrane region" description="Helical" evidence="6">
    <location>
        <begin position="6"/>
        <end position="28"/>
    </location>
</feature>
<name>A0A1S9ZYI0_9GAMM</name>
<evidence type="ECO:0000256" key="3">
    <source>
        <dbReference type="ARBA" id="ARBA00022692"/>
    </source>
</evidence>
<accession>A0A1S9ZYI0</accession>
<dbReference type="STRING" id="34060.B0181_08195"/>
<reference evidence="7 9" key="1">
    <citation type="submission" date="2017-02" db="EMBL/GenBank/DDBJ databases">
        <title>Draft genome sequence of Moraxella caviae CCUG 355 type strain.</title>
        <authorList>
            <person name="Engstrom-Jakobsson H."/>
            <person name="Salva-Serra F."/>
            <person name="Thorell K."/>
            <person name="Gonzales-Siles L."/>
            <person name="Karlsson R."/>
            <person name="Boulund F."/>
            <person name="Engstrand L."/>
            <person name="Moore E."/>
        </authorList>
    </citation>
    <scope>NUCLEOTIDE SEQUENCE [LARGE SCALE GENOMIC DNA]</scope>
    <source>
        <strain evidence="7 9">CCUG 355</strain>
    </source>
</reference>
<dbReference type="PANTHER" id="PTHR30086:SF20">
    <property type="entry name" value="ARGININE EXPORTER PROTEIN ARGO-RELATED"/>
    <property type="match status" value="1"/>
</dbReference>
<dbReference type="Pfam" id="PF01810">
    <property type="entry name" value="LysE"/>
    <property type="match status" value="1"/>
</dbReference>
<keyword evidence="2" id="KW-1003">Cell membrane</keyword>
<organism evidence="7 9">
    <name type="scientific">Moraxella caviae</name>
    <dbReference type="NCBI Taxonomy" id="34060"/>
    <lineage>
        <taxon>Bacteria</taxon>
        <taxon>Pseudomonadati</taxon>
        <taxon>Pseudomonadota</taxon>
        <taxon>Gammaproteobacteria</taxon>
        <taxon>Moraxellales</taxon>
        <taxon>Moraxellaceae</taxon>
        <taxon>Moraxella</taxon>
    </lineage>
</organism>
<evidence type="ECO:0000313" key="8">
    <source>
        <dbReference type="EMBL" id="STZ14933.1"/>
    </source>
</evidence>
<dbReference type="PANTHER" id="PTHR30086">
    <property type="entry name" value="ARGININE EXPORTER PROTEIN ARGO"/>
    <property type="match status" value="1"/>
</dbReference>
<comment type="subcellular location">
    <subcellularLocation>
        <location evidence="1">Cell membrane</location>
        <topology evidence="1">Multi-pass membrane protein</topology>
    </subcellularLocation>
</comment>
<evidence type="ECO:0000313" key="7">
    <source>
        <dbReference type="EMBL" id="OOR88520.1"/>
    </source>
</evidence>
<reference evidence="8 10" key="2">
    <citation type="submission" date="2018-06" db="EMBL/GenBank/DDBJ databases">
        <authorList>
            <consortium name="Pathogen Informatics"/>
            <person name="Doyle S."/>
        </authorList>
    </citation>
    <scope>NUCLEOTIDE SEQUENCE [LARGE SCALE GENOMIC DNA]</scope>
    <source>
        <strain evidence="8 10">NCTC10293</strain>
    </source>
</reference>
<evidence type="ECO:0000256" key="4">
    <source>
        <dbReference type="ARBA" id="ARBA00022989"/>
    </source>
</evidence>
<dbReference type="GO" id="GO:0005886">
    <property type="term" value="C:plasma membrane"/>
    <property type="evidence" value="ECO:0007669"/>
    <property type="project" value="UniProtKB-SubCell"/>
</dbReference>